<evidence type="ECO:0000313" key="7">
    <source>
        <dbReference type="EMBL" id="MBB5183027.1"/>
    </source>
</evidence>
<proteinExistence type="predicted"/>
<evidence type="ECO:0000313" key="8">
    <source>
        <dbReference type="Proteomes" id="UP000539953"/>
    </source>
</evidence>
<dbReference type="InterPro" id="IPR029056">
    <property type="entry name" value="Ribokinase-like"/>
</dbReference>
<dbReference type="Gene3D" id="3.40.1190.20">
    <property type="match status" value="1"/>
</dbReference>
<accession>A0A7W8CWR7</accession>
<evidence type="ECO:0000256" key="2">
    <source>
        <dbReference type="ARBA" id="ARBA00022679"/>
    </source>
</evidence>
<dbReference type="Pfam" id="PF08543">
    <property type="entry name" value="Phos_pyr_kin"/>
    <property type="match status" value="1"/>
</dbReference>
<name>A0A7W8CWR7_9FIRM</name>
<dbReference type="GO" id="GO:0005524">
    <property type="term" value="F:ATP binding"/>
    <property type="evidence" value="ECO:0007669"/>
    <property type="project" value="UniProtKB-KW"/>
</dbReference>
<dbReference type="GO" id="GO:0005829">
    <property type="term" value="C:cytosol"/>
    <property type="evidence" value="ECO:0007669"/>
    <property type="project" value="TreeGrafter"/>
</dbReference>
<keyword evidence="5" id="KW-0067">ATP-binding</keyword>
<dbReference type="EC" id="2.7.1.35" evidence="1"/>
<dbReference type="GO" id="GO:0009443">
    <property type="term" value="P:pyridoxal 5'-phosphate salvage"/>
    <property type="evidence" value="ECO:0007669"/>
    <property type="project" value="InterPro"/>
</dbReference>
<gene>
    <name evidence="7" type="ORF">HNQ47_001047</name>
</gene>
<dbReference type="InterPro" id="IPR013749">
    <property type="entry name" value="PM/HMP-P_kinase-1"/>
</dbReference>
<feature type="domain" description="Pyridoxamine kinase/Phosphomethylpyrimidine kinase" evidence="6">
    <location>
        <begin position="71"/>
        <end position="259"/>
    </location>
</feature>
<keyword evidence="3" id="KW-0547">Nucleotide-binding</keyword>
<keyword evidence="4 7" id="KW-0418">Kinase</keyword>
<dbReference type="SUPFAM" id="SSF53613">
    <property type="entry name" value="Ribokinase-like"/>
    <property type="match status" value="1"/>
</dbReference>
<dbReference type="PANTHER" id="PTHR10534:SF2">
    <property type="entry name" value="PYRIDOXAL KINASE"/>
    <property type="match status" value="1"/>
</dbReference>
<evidence type="ECO:0000256" key="3">
    <source>
        <dbReference type="ARBA" id="ARBA00022741"/>
    </source>
</evidence>
<dbReference type="RefSeq" id="WP_183328239.1">
    <property type="nucleotide sequence ID" value="NZ_JACHHK010000003.1"/>
</dbReference>
<dbReference type="InterPro" id="IPR004625">
    <property type="entry name" value="PyrdxlKinase"/>
</dbReference>
<evidence type="ECO:0000256" key="4">
    <source>
        <dbReference type="ARBA" id="ARBA00022777"/>
    </source>
</evidence>
<comment type="caution">
    <text evidence="7">The sequence shown here is derived from an EMBL/GenBank/DDBJ whole genome shotgun (WGS) entry which is preliminary data.</text>
</comment>
<keyword evidence="8" id="KW-1185">Reference proteome</keyword>
<evidence type="ECO:0000256" key="1">
    <source>
        <dbReference type="ARBA" id="ARBA00012104"/>
    </source>
</evidence>
<dbReference type="EMBL" id="JACHHK010000003">
    <property type="protein sequence ID" value="MBB5183027.1"/>
    <property type="molecule type" value="Genomic_DNA"/>
</dbReference>
<dbReference type="NCBIfam" id="NF005491">
    <property type="entry name" value="PRK07105.1"/>
    <property type="match status" value="1"/>
</dbReference>
<sequence length="276" mass="31339">MSDHNKQKKIAVINDFTGFGRCSLTVEIPIISAMHVQCCPIPTSVLSNHTAYDRYFLQDMTDSMEPYIEEWKLLDLQFSGIATGYLSSLRQFTITEQFIDDFKRKDTIVEVDPVMADGGQFYDSYSPEMCQAMRHLLTKADLITPNLTEACFLTDTPYHTGSWRIKELHQLTEKLHRFGPEKIVITGIPQGQFVANICSYDDIFKVVRSHRIGISRSGTGDVFASILIADAVRGIDFESSVRKAARFLKRCLIRSDELGIPKEDGVCFEEFLTKLK</sequence>
<protein>
    <recommendedName>
        <fullName evidence="1">pyridoxal kinase</fullName>
        <ecNumber evidence="1">2.7.1.35</ecNumber>
    </recommendedName>
</protein>
<reference evidence="7 8" key="1">
    <citation type="submission" date="2020-08" db="EMBL/GenBank/DDBJ databases">
        <title>Genomic Encyclopedia of Type Strains, Phase IV (KMG-IV): sequencing the most valuable type-strain genomes for metagenomic binning, comparative biology and taxonomic classification.</title>
        <authorList>
            <person name="Goeker M."/>
        </authorList>
    </citation>
    <scope>NUCLEOTIDE SEQUENCE [LARGE SCALE GENOMIC DNA]</scope>
    <source>
        <strain evidence="7 8">DSM 25799</strain>
    </source>
</reference>
<evidence type="ECO:0000259" key="6">
    <source>
        <dbReference type="Pfam" id="PF08543"/>
    </source>
</evidence>
<keyword evidence="2 7" id="KW-0808">Transferase</keyword>
<evidence type="ECO:0000256" key="5">
    <source>
        <dbReference type="ARBA" id="ARBA00022840"/>
    </source>
</evidence>
<dbReference type="Proteomes" id="UP000539953">
    <property type="component" value="Unassembled WGS sequence"/>
</dbReference>
<dbReference type="GO" id="GO:0008478">
    <property type="term" value="F:pyridoxal kinase activity"/>
    <property type="evidence" value="ECO:0007669"/>
    <property type="project" value="UniProtKB-EC"/>
</dbReference>
<dbReference type="PANTHER" id="PTHR10534">
    <property type="entry name" value="PYRIDOXAL KINASE"/>
    <property type="match status" value="1"/>
</dbReference>
<dbReference type="AlphaFoldDB" id="A0A7W8CWR7"/>
<organism evidence="7 8">
    <name type="scientific">Catenisphaera adipataccumulans</name>
    <dbReference type="NCBI Taxonomy" id="700500"/>
    <lineage>
        <taxon>Bacteria</taxon>
        <taxon>Bacillati</taxon>
        <taxon>Bacillota</taxon>
        <taxon>Erysipelotrichia</taxon>
        <taxon>Erysipelotrichales</taxon>
        <taxon>Erysipelotrichaceae</taxon>
        <taxon>Catenisphaera</taxon>
    </lineage>
</organism>